<dbReference type="Proteomes" id="UP001152523">
    <property type="component" value="Unassembled WGS sequence"/>
</dbReference>
<proteinExistence type="predicted"/>
<evidence type="ECO:0000313" key="1">
    <source>
        <dbReference type="EMBL" id="CAH9102135.1"/>
    </source>
</evidence>
<sequence>MAMLPEETVKVVNPCRREATVDEHSPELNGGRCRRWQVPEGGGSVELMAMGPWRGRTRQMLVIVVFLDFDDGRLAGRRRRYRRTEVAVSSLYSR</sequence>
<gene>
    <name evidence="1" type="ORF">CEPIT_LOCUS15865</name>
</gene>
<dbReference type="AlphaFoldDB" id="A0AAV0DID6"/>
<keyword evidence="2" id="KW-1185">Reference proteome</keyword>
<protein>
    <submittedName>
        <fullName evidence="1">Uncharacterized protein</fullName>
    </submittedName>
</protein>
<comment type="caution">
    <text evidence="1">The sequence shown here is derived from an EMBL/GenBank/DDBJ whole genome shotgun (WGS) entry which is preliminary data.</text>
</comment>
<name>A0AAV0DID6_9ASTE</name>
<reference evidence="1" key="1">
    <citation type="submission" date="2022-07" db="EMBL/GenBank/DDBJ databases">
        <authorList>
            <person name="Macas J."/>
            <person name="Novak P."/>
            <person name="Neumann P."/>
        </authorList>
    </citation>
    <scope>NUCLEOTIDE SEQUENCE</scope>
</reference>
<organism evidence="1 2">
    <name type="scientific">Cuscuta epithymum</name>
    <dbReference type="NCBI Taxonomy" id="186058"/>
    <lineage>
        <taxon>Eukaryota</taxon>
        <taxon>Viridiplantae</taxon>
        <taxon>Streptophyta</taxon>
        <taxon>Embryophyta</taxon>
        <taxon>Tracheophyta</taxon>
        <taxon>Spermatophyta</taxon>
        <taxon>Magnoliopsida</taxon>
        <taxon>eudicotyledons</taxon>
        <taxon>Gunneridae</taxon>
        <taxon>Pentapetalae</taxon>
        <taxon>asterids</taxon>
        <taxon>lamiids</taxon>
        <taxon>Solanales</taxon>
        <taxon>Convolvulaceae</taxon>
        <taxon>Cuscuteae</taxon>
        <taxon>Cuscuta</taxon>
        <taxon>Cuscuta subgen. Cuscuta</taxon>
    </lineage>
</organism>
<accession>A0AAV0DID6</accession>
<evidence type="ECO:0000313" key="2">
    <source>
        <dbReference type="Proteomes" id="UP001152523"/>
    </source>
</evidence>
<dbReference type="EMBL" id="CAMAPF010000114">
    <property type="protein sequence ID" value="CAH9102135.1"/>
    <property type="molecule type" value="Genomic_DNA"/>
</dbReference>